<evidence type="ECO:0000259" key="8">
    <source>
        <dbReference type="PROSITE" id="PS50850"/>
    </source>
</evidence>
<keyword evidence="4 7" id="KW-1133">Transmembrane helix</keyword>
<protein>
    <submittedName>
        <fullName evidence="9">(Perigord truffle) hypothetical protein</fullName>
    </submittedName>
</protein>
<feature type="domain" description="Major facilitator superfamily (MFS) profile" evidence="8">
    <location>
        <begin position="126"/>
        <end position="644"/>
    </location>
</feature>
<feature type="transmembrane region" description="Helical" evidence="7">
    <location>
        <begin position="430"/>
        <end position="453"/>
    </location>
</feature>
<evidence type="ECO:0000313" key="9">
    <source>
        <dbReference type="EMBL" id="CAZ86229.1"/>
    </source>
</evidence>
<dbReference type="InterPro" id="IPR020846">
    <property type="entry name" value="MFS_dom"/>
</dbReference>
<sequence length="660" mass="71150">MVPIPPEKKKVLLETALEKSSSSLATDALLATAHIHCHFDYGTMAKHKGDGHLHPTQPHTQTQTRMRTQMGRGSSERSSSSSDLEDERRLLADINIPEGPPPPLPATSRIPEGKPVTWLSLPRKSQLIVLALCRLSEPLTQTSVASYLYYYLSSFHPPDKPPPSAETISRQAGIIASSFALAQCLTGVLWGHLSDRIGRKPCVLFGLAGTAISIIGFGFSENLAMALTFRILGGFLNGNVGVLRTMVAEVVVEKKYHSRTFLILPMCFNVGIIVGPAIGGMLADPASTYPGLFGGVKWMHRWRYALPNLASAAFLCMSMLLGFLFLEESLESKRYRNRTDIGLRVGRGITSFANRLYNTGTLGGNSPKTDELGEYQIVTDLDVDDDDATVVGSTTPSSSSSASIRFMPVKPKKPPTRQTLRKTLTKNITFTLIAFTILPLHNATFMHLWGIFLSTPRSLTPHPSSPFAFTGGLSLPATQVGIAMSYLGVIGILMQLLLYPPLQEKLGLLHSFRISCMIFPIAYFLTPFLARVPSTSPPERAASGWLVWASVVGVLLLQVTARTFALPGSVILLTNSVEKRSNLGTVNGVGSSLASGSRALGPVVGGVLYAAGLEGGVVGCVFWVMAGIATLGAWWAWFLKEGRGLVNDGAEDEGEEGRVA</sequence>
<feature type="transmembrane region" description="Helical" evidence="7">
    <location>
        <begin position="616"/>
        <end position="637"/>
    </location>
</feature>
<dbReference type="GeneID" id="9183522"/>
<evidence type="ECO:0000313" key="10">
    <source>
        <dbReference type="Proteomes" id="UP000006911"/>
    </source>
</evidence>
<dbReference type="GO" id="GO:0016020">
    <property type="term" value="C:membrane"/>
    <property type="evidence" value="ECO:0007669"/>
    <property type="project" value="UniProtKB-SubCell"/>
</dbReference>
<feature type="transmembrane region" description="Helical" evidence="7">
    <location>
        <begin position="473"/>
        <end position="499"/>
    </location>
</feature>
<feature type="compositionally biased region" description="Low complexity" evidence="6">
    <location>
        <begin position="54"/>
        <end position="82"/>
    </location>
</feature>
<gene>
    <name evidence="9" type="ORF">GSTUM_00011586001</name>
</gene>
<feature type="transmembrane region" description="Helical" evidence="7">
    <location>
        <begin position="506"/>
        <end position="525"/>
    </location>
</feature>
<evidence type="ECO:0000256" key="7">
    <source>
        <dbReference type="SAM" id="Phobius"/>
    </source>
</evidence>
<dbReference type="PROSITE" id="PS50850">
    <property type="entry name" value="MFS"/>
    <property type="match status" value="1"/>
</dbReference>
<feature type="transmembrane region" description="Helical" evidence="7">
    <location>
        <begin position="545"/>
        <end position="573"/>
    </location>
</feature>
<keyword evidence="10" id="KW-1185">Reference proteome</keyword>
<dbReference type="eggNOG" id="KOG2615">
    <property type="taxonomic scope" value="Eukaryota"/>
</dbReference>
<dbReference type="InParanoid" id="D5GNY6"/>
<feature type="region of interest" description="Disordered" evidence="6">
    <location>
        <begin position="390"/>
        <end position="417"/>
    </location>
</feature>
<dbReference type="GO" id="GO:0022857">
    <property type="term" value="F:transmembrane transporter activity"/>
    <property type="evidence" value="ECO:0007669"/>
    <property type="project" value="InterPro"/>
</dbReference>
<keyword evidence="3 7" id="KW-0812">Transmembrane</keyword>
<keyword evidence="5 7" id="KW-0472">Membrane</keyword>
<feature type="region of interest" description="Disordered" evidence="6">
    <location>
        <begin position="48"/>
        <end position="86"/>
    </location>
</feature>
<dbReference type="InterPro" id="IPR036259">
    <property type="entry name" value="MFS_trans_sf"/>
</dbReference>
<dbReference type="InterPro" id="IPR011701">
    <property type="entry name" value="MFS"/>
</dbReference>
<dbReference type="Gene3D" id="1.20.1250.20">
    <property type="entry name" value="MFS general substrate transporter like domains"/>
    <property type="match status" value="1"/>
</dbReference>
<evidence type="ECO:0000256" key="5">
    <source>
        <dbReference type="ARBA" id="ARBA00023136"/>
    </source>
</evidence>
<feature type="transmembrane region" description="Helical" evidence="7">
    <location>
        <begin position="172"/>
        <end position="190"/>
    </location>
</feature>
<feature type="transmembrane region" description="Helical" evidence="7">
    <location>
        <begin position="261"/>
        <end position="282"/>
    </location>
</feature>
<name>D5GNY6_TUBMM</name>
<proteinExistence type="predicted"/>
<dbReference type="CDD" id="cd17330">
    <property type="entry name" value="MFS_SLC46_TetA_like"/>
    <property type="match status" value="1"/>
</dbReference>
<evidence type="ECO:0000256" key="6">
    <source>
        <dbReference type="SAM" id="MobiDB-lite"/>
    </source>
</evidence>
<dbReference type="OMA" id="GPMLCGF"/>
<dbReference type="Proteomes" id="UP000006911">
    <property type="component" value="Unassembled WGS sequence"/>
</dbReference>
<dbReference type="InterPro" id="IPR001958">
    <property type="entry name" value="Tet-R_TetA/multi-R_MdtG-like"/>
</dbReference>
<dbReference type="SUPFAM" id="SSF103473">
    <property type="entry name" value="MFS general substrate transporter"/>
    <property type="match status" value="1"/>
</dbReference>
<dbReference type="HOGENOM" id="CLU_001265_54_5_1"/>
<evidence type="ECO:0000256" key="2">
    <source>
        <dbReference type="ARBA" id="ARBA00022448"/>
    </source>
</evidence>
<organism evidence="9 10">
    <name type="scientific">Tuber melanosporum (strain Mel28)</name>
    <name type="common">Perigord black truffle</name>
    <dbReference type="NCBI Taxonomy" id="656061"/>
    <lineage>
        <taxon>Eukaryota</taxon>
        <taxon>Fungi</taxon>
        <taxon>Dikarya</taxon>
        <taxon>Ascomycota</taxon>
        <taxon>Pezizomycotina</taxon>
        <taxon>Pezizomycetes</taxon>
        <taxon>Pezizales</taxon>
        <taxon>Tuberaceae</taxon>
        <taxon>Tuber</taxon>
    </lineage>
</organism>
<dbReference type="RefSeq" id="XP_002842038.1">
    <property type="nucleotide sequence ID" value="XM_002841992.1"/>
</dbReference>
<keyword evidence="2" id="KW-0813">Transport</keyword>
<dbReference type="PANTHER" id="PTHR23504:SF6">
    <property type="entry name" value="MULTIDRUG TRANSPORTER, PUTATIVE (AFU_ORTHOLOGUE AFUA_4G08740)-RELATED"/>
    <property type="match status" value="1"/>
</dbReference>
<dbReference type="PRINTS" id="PR01035">
    <property type="entry name" value="TCRTETA"/>
</dbReference>
<dbReference type="FunCoup" id="D5GNY6">
    <property type="interactions" value="60"/>
</dbReference>
<feature type="transmembrane region" description="Helical" evidence="7">
    <location>
        <begin position="202"/>
        <end position="219"/>
    </location>
</feature>
<dbReference type="AlphaFoldDB" id="D5GNY6"/>
<reference evidence="9 10" key="1">
    <citation type="journal article" date="2010" name="Nature">
        <title>Perigord black truffle genome uncovers evolutionary origins and mechanisms of symbiosis.</title>
        <authorList>
            <person name="Martin F."/>
            <person name="Kohler A."/>
            <person name="Murat C."/>
            <person name="Balestrini R."/>
            <person name="Coutinho P.M."/>
            <person name="Jaillon O."/>
            <person name="Montanini B."/>
            <person name="Morin E."/>
            <person name="Noel B."/>
            <person name="Percudani R."/>
            <person name="Porcel B."/>
            <person name="Rubini A."/>
            <person name="Amicucci A."/>
            <person name="Amselem J."/>
            <person name="Anthouard V."/>
            <person name="Arcioni S."/>
            <person name="Artiguenave F."/>
            <person name="Aury J.M."/>
            <person name="Ballario P."/>
            <person name="Bolchi A."/>
            <person name="Brenna A."/>
            <person name="Brun A."/>
            <person name="Buee M."/>
            <person name="Cantarel B."/>
            <person name="Chevalier G."/>
            <person name="Couloux A."/>
            <person name="Da Silva C."/>
            <person name="Denoeud F."/>
            <person name="Duplessis S."/>
            <person name="Ghignone S."/>
            <person name="Hilselberger B."/>
            <person name="Iotti M."/>
            <person name="Marcais B."/>
            <person name="Mello A."/>
            <person name="Miranda M."/>
            <person name="Pacioni G."/>
            <person name="Quesneville H."/>
            <person name="Riccioni C."/>
            <person name="Ruotolo R."/>
            <person name="Splivallo R."/>
            <person name="Stocchi V."/>
            <person name="Tisserant E."/>
            <person name="Viscomi A.R."/>
            <person name="Zambonelli A."/>
            <person name="Zampieri E."/>
            <person name="Henrissat B."/>
            <person name="Lebrun M.H."/>
            <person name="Paolocci F."/>
            <person name="Bonfante P."/>
            <person name="Ottonello S."/>
            <person name="Wincker P."/>
        </authorList>
    </citation>
    <scope>NUCLEOTIDE SEQUENCE [LARGE SCALE GENOMIC DNA]</scope>
    <source>
        <strain evidence="9 10">Mel28</strain>
    </source>
</reference>
<accession>D5GNY6</accession>
<dbReference type="Pfam" id="PF07690">
    <property type="entry name" value="MFS_1"/>
    <property type="match status" value="1"/>
</dbReference>
<dbReference type="PANTHER" id="PTHR23504">
    <property type="entry name" value="MAJOR FACILITATOR SUPERFAMILY DOMAIN-CONTAINING PROTEIN 10"/>
    <property type="match status" value="1"/>
</dbReference>
<evidence type="ECO:0000256" key="3">
    <source>
        <dbReference type="ARBA" id="ARBA00022692"/>
    </source>
</evidence>
<dbReference type="KEGG" id="tml:GSTUM_00011586001"/>
<feature type="transmembrane region" description="Helical" evidence="7">
    <location>
        <begin position="231"/>
        <end position="252"/>
    </location>
</feature>
<comment type="subcellular location">
    <subcellularLocation>
        <location evidence="1">Membrane</location>
        <topology evidence="1">Multi-pass membrane protein</topology>
    </subcellularLocation>
</comment>
<evidence type="ECO:0000256" key="1">
    <source>
        <dbReference type="ARBA" id="ARBA00004141"/>
    </source>
</evidence>
<dbReference type="EMBL" id="FN430371">
    <property type="protein sequence ID" value="CAZ86229.1"/>
    <property type="molecule type" value="Genomic_DNA"/>
</dbReference>
<evidence type="ECO:0000256" key="4">
    <source>
        <dbReference type="ARBA" id="ARBA00022989"/>
    </source>
</evidence>
<feature type="transmembrane region" description="Helical" evidence="7">
    <location>
        <begin position="302"/>
        <end position="326"/>
    </location>
</feature>
<feature type="compositionally biased region" description="Low complexity" evidence="6">
    <location>
        <begin position="390"/>
        <end position="403"/>
    </location>
</feature>